<proteinExistence type="predicted"/>
<evidence type="ECO:0000256" key="1">
    <source>
        <dbReference type="SAM" id="MobiDB-lite"/>
    </source>
</evidence>
<organism evidence="2 3">
    <name type="scientific">Choristoneura occidentalis granulovirus</name>
    <dbReference type="NCBI Taxonomy" id="364745"/>
    <lineage>
        <taxon>Viruses</taxon>
        <taxon>Viruses incertae sedis</taxon>
        <taxon>Naldaviricetes</taxon>
        <taxon>Lefavirales</taxon>
        <taxon>Baculoviridae</taxon>
        <taxon>Betabaculovirus</taxon>
        <taxon>Betabaculovirus chofumiferanae</taxon>
    </lineage>
</organism>
<feature type="region of interest" description="Disordered" evidence="1">
    <location>
        <begin position="273"/>
        <end position="326"/>
    </location>
</feature>
<feature type="compositionally biased region" description="Polar residues" evidence="1">
    <location>
        <begin position="274"/>
        <end position="326"/>
    </location>
</feature>
<accession>Q1A4J0</accession>
<dbReference type="OrthoDB" id="21159at10239"/>
<reference evidence="2 3" key="1">
    <citation type="journal article" date="2006" name="J. Gen. Virol.">
        <title>Sequence analysis of the Choristoneura occidentalis granulovirus genome.</title>
        <authorList>
            <person name="Escasa S.R."/>
            <person name="Lauzon H.A.M."/>
            <person name="Mathur A.C."/>
            <person name="Krell P.J."/>
            <person name="Arif B.M."/>
        </authorList>
    </citation>
    <scope>NUCLEOTIDE SEQUENCE [LARGE SCALE GENOMIC DNA]</scope>
</reference>
<evidence type="ECO:0000313" key="2">
    <source>
        <dbReference type="EMBL" id="ABC61240.1"/>
    </source>
</evidence>
<dbReference type="Proteomes" id="UP000202317">
    <property type="component" value="Segment"/>
</dbReference>
<dbReference type="EMBL" id="DQ333351">
    <property type="protein sequence ID" value="ABC61240.1"/>
    <property type="molecule type" value="Genomic_DNA"/>
</dbReference>
<evidence type="ECO:0000313" key="3">
    <source>
        <dbReference type="Proteomes" id="UP000202317"/>
    </source>
</evidence>
<keyword evidence="3" id="KW-1185">Reference proteome</keyword>
<sequence length="376" mass="42695">MFVIVMLYCLPITFAMFPPISRNISLSSKLAVSPEYYTIILKTIDNHAIVSVPNKNGNRLRVKAKSVPTSFNLFLINNGYILRNYNFNDQLCLNTKNQFKMLSRLTTNNLPNDCTLFFETNKINKNVNVTYKINSNKLCINSSDIEQDFTFKLYIKSNNKKWYLFVDTNSMTSTNSPSKATIFKTEYTSCLNSFKNNFVCMLNNENINCDYANIFKNSVNVWKNKIINNIKNKVEAIKIPEIIIAKNKFTTQIIEAPKFNVTNVTTEFNVTTESNQSNVTTESNQSNVTTESNQSNVTTESNQSNVTESNVTTKSNLTESNITTESNAASNDTINISTTTNNPKKNEAFFKLFFNHGNNIASTKCILILLLVHFFC</sequence>
<dbReference type="KEGG" id="vg:4155930"/>
<dbReference type="RefSeq" id="YP_654527.1">
    <property type="nucleotide sequence ID" value="NC_008168.1"/>
</dbReference>
<name>Q1A4J0_9BBAC</name>
<dbReference type="GeneID" id="4155930"/>
<protein>
    <submittedName>
        <fullName evidence="2">Uncharacterized protein</fullName>
    </submittedName>
</protein>